<dbReference type="Proteomes" id="UP001562354">
    <property type="component" value="Unassembled WGS sequence"/>
</dbReference>
<dbReference type="Pfam" id="PF12697">
    <property type="entry name" value="Abhydrolase_6"/>
    <property type="match status" value="1"/>
</dbReference>
<feature type="region of interest" description="Disordered" evidence="1">
    <location>
        <begin position="1"/>
        <end position="23"/>
    </location>
</feature>
<evidence type="ECO:0000313" key="4">
    <source>
        <dbReference type="Proteomes" id="UP001562354"/>
    </source>
</evidence>
<dbReference type="Gene3D" id="3.40.50.1820">
    <property type="entry name" value="alpha/beta hydrolase"/>
    <property type="match status" value="1"/>
</dbReference>
<evidence type="ECO:0000256" key="1">
    <source>
        <dbReference type="SAM" id="MobiDB-lite"/>
    </source>
</evidence>
<dbReference type="InterPro" id="IPR050471">
    <property type="entry name" value="AB_hydrolase"/>
</dbReference>
<accession>A0ABR3PIU0</accession>
<dbReference type="EMBL" id="JBFMKM010000005">
    <property type="protein sequence ID" value="KAL1306060.1"/>
    <property type="molecule type" value="Genomic_DNA"/>
</dbReference>
<reference evidence="3 4" key="1">
    <citation type="submission" date="2024-07" db="EMBL/GenBank/DDBJ databases">
        <title>Draft sequence of the Neodothiora populina.</title>
        <authorList>
            <person name="Drown D.D."/>
            <person name="Schuette U.S."/>
            <person name="Buechlein A.B."/>
            <person name="Rusch D.R."/>
            <person name="Winton L.W."/>
            <person name="Adams G.A."/>
        </authorList>
    </citation>
    <scope>NUCLEOTIDE SEQUENCE [LARGE SCALE GENOMIC DNA]</scope>
    <source>
        <strain evidence="3 4">CPC 39397</strain>
    </source>
</reference>
<dbReference type="SUPFAM" id="SSF53474">
    <property type="entry name" value="alpha/beta-Hydrolases"/>
    <property type="match status" value="1"/>
</dbReference>
<gene>
    <name evidence="3" type="ORF">AAFC00_004186</name>
</gene>
<dbReference type="InterPro" id="IPR029058">
    <property type="entry name" value="AB_hydrolase_fold"/>
</dbReference>
<feature type="domain" description="AB hydrolase-1" evidence="2">
    <location>
        <begin position="89"/>
        <end position="181"/>
    </location>
</feature>
<sequence length="392" mass="42663">MPHATPASTSATAASSSSSPKTDATNKAIEYVCSTSFHQSLVIPPTDLHDAPLRVTYSTTTDFNDGSSTTVPTILYCSPMAGSRYMVLELDHAARKAGVRVIFVDRPGFGGSTPVPLKHRVDAWIEVVPAVLAKLGVKHVSLVAHSAGVIYLLNTLMRLPQIIGPDRPFAAMLAPWVHPTHSSAGLLGVASKLPQSWVSNTGGLQTFIGDNIIPSMGHSSGVFASLTSVFKNDSSSATEIEKAREISQTYGMSPEVRKEVERLQLLYFREEDRSGISQEAMLCLKKGESPWGVCDDYPTYITRLVEQLQVQQAARTEDSPAKKLRVMALFAQSDLLIGKGGQKYFEDCWRNSVTDGMIEFESVLVPGTNHDTIFLPTNEGIGRVFSRLEEMT</sequence>
<dbReference type="RefSeq" id="XP_069202333.1">
    <property type="nucleotide sequence ID" value="XM_069343783.1"/>
</dbReference>
<comment type="caution">
    <text evidence="3">The sequence shown here is derived from an EMBL/GenBank/DDBJ whole genome shotgun (WGS) entry which is preliminary data.</text>
</comment>
<dbReference type="PANTHER" id="PTHR43433">
    <property type="entry name" value="HYDROLASE, ALPHA/BETA FOLD FAMILY PROTEIN"/>
    <property type="match status" value="1"/>
</dbReference>
<name>A0ABR3PIU0_9PEZI</name>
<protein>
    <recommendedName>
        <fullName evidence="2">AB hydrolase-1 domain-containing protein</fullName>
    </recommendedName>
</protein>
<dbReference type="InterPro" id="IPR000073">
    <property type="entry name" value="AB_hydrolase_1"/>
</dbReference>
<dbReference type="GeneID" id="95977886"/>
<keyword evidence="4" id="KW-1185">Reference proteome</keyword>
<evidence type="ECO:0000259" key="2">
    <source>
        <dbReference type="Pfam" id="PF12697"/>
    </source>
</evidence>
<organism evidence="3 4">
    <name type="scientific">Neodothiora populina</name>
    <dbReference type="NCBI Taxonomy" id="2781224"/>
    <lineage>
        <taxon>Eukaryota</taxon>
        <taxon>Fungi</taxon>
        <taxon>Dikarya</taxon>
        <taxon>Ascomycota</taxon>
        <taxon>Pezizomycotina</taxon>
        <taxon>Dothideomycetes</taxon>
        <taxon>Dothideomycetidae</taxon>
        <taxon>Dothideales</taxon>
        <taxon>Dothioraceae</taxon>
        <taxon>Neodothiora</taxon>
    </lineage>
</organism>
<evidence type="ECO:0000313" key="3">
    <source>
        <dbReference type="EMBL" id="KAL1306060.1"/>
    </source>
</evidence>
<dbReference type="PANTHER" id="PTHR43433:SF10">
    <property type="entry name" value="AB HYDROLASE-1 DOMAIN-CONTAINING PROTEIN"/>
    <property type="match status" value="1"/>
</dbReference>
<proteinExistence type="predicted"/>